<dbReference type="EMBL" id="JAVDTF010000004">
    <property type="protein sequence ID" value="MDR6785494.1"/>
    <property type="molecule type" value="Genomic_DNA"/>
</dbReference>
<name>A0ACC6L1X3_9SPHI</name>
<sequence length="299" mass="34962">MKKWLGIFGFSRQEFNGLLVLICLIGVIMLVPPVYRFMKPDPQITVAEKRALLKLAMRERDKKIYVQRHKRIAGQNWQKEKTDLFIFDPNTIGQAEWVRLGLSSKQARAILNYRAKGGRFKQTEDLKKMYTISGQMFERLAPYVRIADKTPDIVFKPYPKTSYRKAEMELVELNGADTTELDKIKGIGRVFANRIVKYRERIGGFCKKEQLMEVFGLDSVKYNEIKGQVAVDLLQLKKININRAEFNDLKNHPYIRYKQINALIQYRKQHGNYSNIADLYKVAILNQETIDRLAPYLEF</sequence>
<evidence type="ECO:0000313" key="1">
    <source>
        <dbReference type="EMBL" id="MDR6785494.1"/>
    </source>
</evidence>
<keyword evidence="2" id="KW-1185">Reference proteome</keyword>
<proteinExistence type="predicted"/>
<organism evidence="1 2">
    <name type="scientific">Pedobacter africanus</name>
    <dbReference type="NCBI Taxonomy" id="151894"/>
    <lineage>
        <taxon>Bacteria</taxon>
        <taxon>Pseudomonadati</taxon>
        <taxon>Bacteroidota</taxon>
        <taxon>Sphingobacteriia</taxon>
        <taxon>Sphingobacteriales</taxon>
        <taxon>Sphingobacteriaceae</taxon>
        <taxon>Pedobacter</taxon>
    </lineage>
</organism>
<protein>
    <submittedName>
        <fullName evidence="1">Competence ComEA-like helix-hairpin-helix protein</fullName>
    </submittedName>
</protein>
<dbReference type="Proteomes" id="UP001246858">
    <property type="component" value="Unassembled WGS sequence"/>
</dbReference>
<evidence type="ECO:0000313" key="2">
    <source>
        <dbReference type="Proteomes" id="UP001246858"/>
    </source>
</evidence>
<comment type="caution">
    <text evidence="1">The sequence shown here is derived from an EMBL/GenBank/DDBJ whole genome shotgun (WGS) entry which is preliminary data.</text>
</comment>
<accession>A0ACC6L1X3</accession>
<gene>
    <name evidence="1" type="ORF">J2X78_004079</name>
</gene>
<reference evidence="1" key="1">
    <citation type="submission" date="2023-07" db="EMBL/GenBank/DDBJ databases">
        <title>Sorghum-associated microbial communities from plants grown in Nebraska, USA.</title>
        <authorList>
            <person name="Schachtman D."/>
        </authorList>
    </citation>
    <scope>NUCLEOTIDE SEQUENCE</scope>
    <source>
        <strain evidence="1">2697</strain>
    </source>
</reference>